<dbReference type="Proteomes" id="UP000193200">
    <property type="component" value="Unassembled WGS sequence"/>
</dbReference>
<organism evidence="3 4">
    <name type="scientific">Oceanibacterium hippocampi</name>
    <dbReference type="NCBI Taxonomy" id="745714"/>
    <lineage>
        <taxon>Bacteria</taxon>
        <taxon>Pseudomonadati</taxon>
        <taxon>Pseudomonadota</taxon>
        <taxon>Alphaproteobacteria</taxon>
        <taxon>Sneathiellales</taxon>
        <taxon>Sneathiellaceae</taxon>
        <taxon>Oceanibacterium</taxon>
    </lineage>
</organism>
<dbReference type="InterPro" id="IPR035421">
    <property type="entry name" value="Terminase_6C"/>
</dbReference>
<evidence type="ECO:0000256" key="1">
    <source>
        <dbReference type="ARBA" id="ARBA00022612"/>
    </source>
</evidence>
<dbReference type="Pfam" id="PF17289">
    <property type="entry name" value="Terminase_6C"/>
    <property type="match status" value="1"/>
</dbReference>
<dbReference type="InParanoid" id="A0A1Y5S443"/>
<dbReference type="Pfam" id="PF03237">
    <property type="entry name" value="Terminase_6N"/>
    <property type="match status" value="1"/>
</dbReference>
<dbReference type="OrthoDB" id="9771580at2"/>
<evidence type="ECO:0000313" key="4">
    <source>
        <dbReference type="Proteomes" id="UP000193200"/>
    </source>
</evidence>
<gene>
    <name evidence="3" type="ORF">OCH7691_01161</name>
</gene>
<keyword evidence="1" id="KW-1188">Viral release from host cell</keyword>
<evidence type="ECO:0000259" key="2">
    <source>
        <dbReference type="Pfam" id="PF17289"/>
    </source>
</evidence>
<feature type="domain" description="Terminase large subunit gp17-like C-terminal" evidence="2">
    <location>
        <begin position="286"/>
        <end position="430"/>
    </location>
</feature>
<dbReference type="NCBIfam" id="TIGR01630">
    <property type="entry name" value="psiM2_ORF9"/>
    <property type="match status" value="1"/>
</dbReference>
<proteinExistence type="predicted"/>
<accession>A0A1Y5S443</accession>
<dbReference type="InterPro" id="IPR006517">
    <property type="entry name" value="Phage_terminase_lsu-like_C"/>
</dbReference>
<keyword evidence="4" id="KW-1185">Reference proteome</keyword>
<dbReference type="AlphaFoldDB" id="A0A1Y5S443"/>
<dbReference type="EMBL" id="FWFR01000001">
    <property type="protein sequence ID" value="SLN31927.1"/>
    <property type="molecule type" value="Genomic_DNA"/>
</dbReference>
<name>A0A1Y5S443_9PROT</name>
<dbReference type="InterPro" id="IPR027417">
    <property type="entry name" value="P-loop_NTPase"/>
</dbReference>
<evidence type="ECO:0000313" key="3">
    <source>
        <dbReference type="EMBL" id="SLN31927.1"/>
    </source>
</evidence>
<sequence length="449" mass="49179">MSAIRALPGPQEAFLSSPADIAIYGGAAGGGKSFALLLEPLRHIARKGFGAVIFRRNAKQVRNEGGLWDEAATLYAALGGRPRESQLEWIFPAGTRIGFAHLEHERSKYDWQGAQVPLIGFDELTHFSESQFFYMLSRNRSTCGVRPYVRATCNPDADSWVARLIDWWIDQRSGRPIAERAGRLRWLIRSGRDLIFDDDRERLKAAHADSQPKSLTFIPASVHDNPVLLAADPGYLANLNALDLVERERLLGGNWKVRPAGGHYFRRGYFPIVDAAPAEARRCRHWDLAATLASEGRDPDWTVGCRMARSADGRFFVEHIERFRGTPGQVEQAIRNTAQADGPAVTVSLPQDPGQAGKAQARAFARLLAGHVLRIAPEQGTKLARAAPFSAQCEAGNVALVRGTWNEALLTELESFPLGHDDQVDAAAGAFATLVDATQAAQGPIVGLY</sequence>
<dbReference type="RefSeq" id="WP_085882415.1">
    <property type="nucleotide sequence ID" value="NZ_FWFR01000001.1"/>
</dbReference>
<protein>
    <submittedName>
        <fullName evidence="3">Terminase-like family protein</fullName>
    </submittedName>
</protein>
<dbReference type="Gene3D" id="3.40.50.300">
    <property type="entry name" value="P-loop containing nucleotide triphosphate hydrolases"/>
    <property type="match status" value="1"/>
</dbReference>
<reference evidence="3 4" key="1">
    <citation type="submission" date="2017-03" db="EMBL/GenBank/DDBJ databases">
        <authorList>
            <person name="Afonso C.L."/>
            <person name="Miller P.J."/>
            <person name="Scott M.A."/>
            <person name="Spackman E."/>
            <person name="Goraichik I."/>
            <person name="Dimitrov K.M."/>
            <person name="Suarez D.L."/>
            <person name="Swayne D.E."/>
        </authorList>
    </citation>
    <scope>NUCLEOTIDE SEQUENCE [LARGE SCALE GENOMIC DNA]</scope>
    <source>
        <strain evidence="3 4">CECT 7691</strain>
    </source>
</reference>